<accession>A0A841I002</accession>
<protein>
    <submittedName>
        <fullName evidence="1">Uncharacterized protein</fullName>
    </submittedName>
</protein>
<evidence type="ECO:0000313" key="1">
    <source>
        <dbReference type="EMBL" id="MBB6097452.1"/>
    </source>
</evidence>
<reference evidence="1 2" key="1">
    <citation type="submission" date="2020-08" db="EMBL/GenBank/DDBJ databases">
        <title>Genomic Encyclopedia of Type Strains, Phase IV (KMG-IV): sequencing the most valuable type-strain genomes for metagenomic binning, comparative biology and taxonomic classification.</title>
        <authorList>
            <person name="Goeker M."/>
        </authorList>
    </citation>
    <scope>NUCLEOTIDE SEQUENCE [LARGE SCALE GENOMIC DNA]</scope>
    <source>
        <strain evidence="1 2">DSM 21458</strain>
    </source>
</reference>
<gene>
    <name evidence="1" type="ORF">HNR42_000869</name>
</gene>
<dbReference type="RefSeq" id="WP_183984917.1">
    <property type="nucleotide sequence ID" value="NZ_JACHHG010000003.1"/>
</dbReference>
<proteinExistence type="predicted"/>
<dbReference type="Proteomes" id="UP000569951">
    <property type="component" value="Unassembled WGS sequence"/>
</dbReference>
<name>A0A841I002_9DEIO</name>
<evidence type="ECO:0000313" key="2">
    <source>
        <dbReference type="Proteomes" id="UP000569951"/>
    </source>
</evidence>
<comment type="caution">
    <text evidence="1">The sequence shown here is derived from an EMBL/GenBank/DDBJ whole genome shotgun (WGS) entry which is preliminary data.</text>
</comment>
<organism evidence="1 2">
    <name type="scientific">Deinobacterium chartae</name>
    <dbReference type="NCBI Taxonomy" id="521158"/>
    <lineage>
        <taxon>Bacteria</taxon>
        <taxon>Thermotogati</taxon>
        <taxon>Deinococcota</taxon>
        <taxon>Deinococci</taxon>
        <taxon>Deinococcales</taxon>
        <taxon>Deinococcaceae</taxon>
        <taxon>Deinobacterium</taxon>
    </lineage>
</organism>
<dbReference type="AlphaFoldDB" id="A0A841I002"/>
<dbReference type="EMBL" id="JACHHG010000003">
    <property type="protein sequence ID" value="MBB6097452.1"/>
    <property type="molecule type" value="Genomic_DNA"/>
</dbReference>
<keyword evidence="2" id="KW-1185">Reference proteome</keyword>
<sequence length="54" mass="6349">MANRNRRSKHKTKLETVSEGLEVAEYAAKLLELLWMVISWPFRIVFALLRGLFD</sequence>